<evidence type="ECO:0000313" key="1">
    <source>
        <dbReference type="EMBL" id="ASY66086.1"/>
    </source>
</evidence>
<reference evidence="1 2" key="1">
    <citation type="submission" date="2017-08" db="EMBL/GenBank/DDBJ databases">
        <title>Multipartite genome sequences of Sinorhizobium species nodulating soybeans.</title>
        <authorList>
            <person name="Tian C.F."/>
        </authorList>
    </citation>
    <scope>NUCLEOTIDE SEQUENCE [LARGE SCALE GENOMIC DNA]</scope>
    <source>
        <strain evidence="1 2">CCBAU 05684</strain>
        <plasmid evidence="2">psj05684b</plasmid>
    </source>
</reference>
<dbReference type="Gene3D" id="6.10.250.730">
    <property type="match status" value="1"/>
</dbReference>
<proteinExistence type="predicted"/>
<dbReference type="KEGG" id="esj:SJ05684_b51040"/>
<dbReference type="Pfam" id="PF06169">
    <property type="entry name" value="DUF982"/>
    <property type="match status" value="1"/>
</dbReference>
<protein>
    <recommendedName>
        <fullName evidence="3">DUF982 domain-containing protein</fullName>
    </recommendedName>
</protein>
<keyword evidence="2" id="KW-1185">Reference proteome</keyword>
<geneLocation type="plasmid" evidence="2">
    <name>psj05684b</name>
</geneLocation>
<organism evidence="1 2">
    <name type="scientific">Sinorhizobium sojae CCBAU 05684</name>
    <dbReference type="NCBI Taxonomy" id="716928"/>
    <lineage>
        <taxon>Bacteria</taxon>
        <taxon>Pseudomonadati</taxon>
        <taxon>Pseudomonadota</taxon>
        <taxon>Alphaproteobacteria</taxon>
        <taxon>Hyphomicrobiales</taxon>
        <taxon>Rhizobiaceae</taxon>
        <taxon>Sinorhizobium/Ensifer group</taxon>
        <taxon>Sinorhizobium</taxon>
    </lineage>
</organism>
<evidence type="ECO:0008006" key="3">
    <source>
        <dbReference type="Google" id="ProtNLM"/>
    </source>
</evidence>
<name>A0A249PJW1_9HYPH</name>
<accession>A0A249PJW1</accession>
<gene>
    <name evidence="1" type="ORF">SJ05684_b51040</name>
</gene>
<dbReference type="InterPro" id="IPR010385">
    <property type="entry name" value="DUF982"/>
</dbReference>
<evidence type="ECO:0000313" key="2">
    <source>
        <dbReference type="Proteomes" id="UP000217211"/>
    </source>
</evidence>
<dbReference type="Proteomes" id="UP000217211">
    <property type="component" value="Plasmid pSJ05684b"/>
</dbReference>
<dbReference type="AlphaFoldDB" id="A0A249PJW1"/>
<sequence>MNVDRQWDEPVILEADERVLRVQSTRDALLCLKNHWRSAGPARQAAMSDCEAALMGDGSPDAALEAFLEAANEAGFRVSRWPREDA</sequence>
<keyword evidence="1" id="KW-0614">Plasmid</keyword>
<dbReference type="EMBL" id="CP023068">
    <property type="protein sequence ID" value="ASY66086.1"/>
    <property type="molecule type" value="Genomic_DNA"/>
</dbReference>